<dbReference type="Gene3D" id="3.30.70.270">
    <property type="match status" value="1"/>
</dbReference>
<evidence type="ECO:0000259" key="6">
    <source>
        <dbReference type="PROSITE" id="PS50839"/>
    </source>
</evidence>
<evidence type="ECO:0008006" key="10">
    <source>
        <dbReference type="Google" id="ProtNLM"/>
    </source>
</evidence>
<name>A0A1E2VAY5_9GAMM</name>
<dbReference type="GO" id="GO:0007165">
    <property type="term" value="P:signal transduction"/>
    <property type="evidence" value="ECO:0007669"/>
    <property type="project" value="UniProtKB-ARBA"/>
</dbReference>
<dbReference type="Pfam" id="PF00990">
    <property type="entry name" value="GGDEF"/>
    <property type="match status" value="1"/>
</dbReference>
<dbReference type="GO" id="GO:0016020">
    <property type="term" value="C:membrane"/>
    <property type="evidence" value="ECO:0007669"/>
    <property type="project" value="UniProtKB-SubCell"/>
</dbReference>
<dbReference type="PROSITE" id="PS50839">
    <property type="entry name" value="CHASE"/>
    <property type="match status" value="1"/>
</dbReference>
<feature type="domain" description="CHASE" evidence="6">
    <location>
        <begin position="108"/>
        <end position="246"/>
    </location>
</feature>
<dbReference type="InterPro" id="IPR042240">
    <property type="entry name" value="CHASE_sf"/>
</dbReference>
<feature type="domain" description="GGDEF" evidence="7">
    <location>
        <begin position="338"/>
        <end position="470"/>
    </location>
</feature>
<dbReference type="InterPro" id="IPR029787">
    <property type="entry name" value="Nucleotide_cyclase"/>
</dbReference>
<dbReference type="OrthoDB" id="9812260at2"/>
<dbReference type="InterPro" id="IPR000160">
    <property type="entry name" value="GGDEF_dom"/>
</dbReference>
<evidence type="ECO:0000256" key="3">
    <source>
        <dbReference type="ARBA" id="ARBA00022989"/>
    </source>
</evidence>
<evidence type="ECO:0000313" key="9">
    <source>
        <dbReference type="Proteomes" id="UP000094291"/>
    </source>
</evidence>
<dbReference type="Proteomes" id="UP000094291">
    <property type="component" value="Unassembled WGS sequence"/>
</dbReference>
<evidence type="ECO:0000256" key="1">
    <source>
        <dbReference type="ARBA" id="ARBA00004370"/>
    </source>
</evidence>
<feature type="transmembrane region" description="Helical" evidence="5">
    <location>
        <begin position="12"/>
        <end position="35"/>
    </location>
</feature>
<keyword evidence="2 5" id="KW-0812">Transmembrane</keyword>
<dbReference type="Gene3D" id="3.30.450.350">
    <property type="entry name" value="CHASE domain"/>
    <property type="match status" value="1"/>
</dbReference>
<comment type="caution">
    <text evidence="8">The sequence shown here is derived from an EMBL/GenBank/DDBJ whole genome shotgun (WGS) entry which is preliminary data.</text>
</comment>
<dbReference type="CDD" id="cd01949">
    <property type="entry name" value="GGDEF"/>
    <property type="match status" value="1"/>
</dbReference>
<dbReference type="SMART" id="SM00267">
    <property type="entry name" value="GGDEF"/>
    <property type="match status" value="1"/>
</dbReference>
<evidence type="ECO:0000256" key="5">
    <source>
        <dbReference type="SAM" id="Phobius"/>
    </source>
</evidence>
<keyword evidence="3 5" id="KW-1133">Transmembrane helix</keyword>
<sequence>MPSSSTLLSSRLTRLMTAVILVVSISVVEGFYHLLSENRLAQENAASAQSLSTLRTKIESQANSAIYLVQGLVAFFRAYPDINIDQVEPILKNVYQDGKNVRSLAVAPDLIIRMVYPRVGNESILGLDFRDLTLQWPYVKKAIDLKDTVLDGPVNLVQGGKGLINRVPIFRENGQLWGMVSVVLDIESLLKAADIDQYTSLFNLHLYNPSKPGGGDIFGSANDIAANASEAIRLPLYLHNEGWILEGVPIDNHIMPWWMLALRAVGWLMSLLLALMYFILMREHRRNRILANFDELTGLPNRRAFYRQVEFLLRRLIPSKSALSKTQAAHAVMPKSEAYFGVVYLDLNGFKAINDTYGHEAGDEVLVTIAQRLSTLSSRHERFFRLGGDEFVGVLRFDGTMSDEAMTLACERIGAAVKAPIDLTSGTQVALSTAMGYTLIQVSDDIDQLLSRADQQMYQHKQQAVSDGHL</sequence>
<keyword evidence="4 5" id="KW-0472">Membrane</keyword>
<dbReference type="AlphaFoldDB" id="A0A1E2VAY5"/>
<dbReference type="SMART" id="SM01079">
    <property type="entry name" value="CHASE"/>
    <property type="match status" value="1"/>
</dbReference>
<organism evidence="8 9">
    <name type="scientific">Terasakiispira papahanaumokuakeensis</name>
    <dbReference type="NCBI Taxonomy" id="197479"/>
    <lineage>
        <taxon>Bacteria</taxon>
        <taxon>Pseudomonadati</taxon>
        <taxon>Pseudomonadota</taxon>
        <taxon>Gammaproteobacteria</taxon>
        <taxon>Oceanospirillales</taxon>
        <taxon>Terasakiispira</taxon>
    </lineage>
</organism>
<dbReference type="Pfam" id="PF03924">
    <property type="entry name" value="CHASE"/>
    <property type="match status" value="1"/>
</dbReference>
<evidence type="ECO:0000313" key="8">
    <source>
        <dbReference type="EMBL" id="ODC04083.1"/>
    </source>
</evidence>
<protein>
    <recommendedName>
        <fullName evidence="10">GGDEF domain-containing protein</fullName>
    </recommendedName>
</protein>
<dbReference type="STRING" id="197479.BFW38_11625"/>
<dbReference type="InterPro" id="IPR006189">
    <property type="entry name" value="CHASE_dom"/>
</dbReference>
<evidence type="ECO:0000256" key="2">
    <source>
        <dbReference type="ARBA" id="ARBA00022692"/>
    </source>
</evidence>
<dbReference type="RefSeq" id="WP_068998894.1">
    <property type="nucleotide sequence ID" value="NZ_MDTQ01000001.1"/>
</dbReference>
<dbReference type="NCBIfam" id="TIGR00254">
    <property type="entry name" value="GGDEF"/>
    <property type="match status" value="1"/>
</dbReference>
<dbReference type="EMBL" id="MDTQ01000001">
    <property type="protein sequence ID" value="ODC04083.1"/>
    <property type="molecule type" value="Genomic_DNA"/>
</dbReference>
<dbReference type="InterPro" id="IPR043128">
    <property type="entry name" value="Rev_trsase/Diguanyl_cyclase"/>
</dbReference>
<keyword evidence="9" id="KW-1185">Reference proteome</keyword>
<proteinExistence type="predicted"/>
<accession>A0A1E2VAY5</accession>
<reference evidence="8 9" key="1">
    <citation type="submission" date="2016-08" db="EMBL/GenBank/DDBJ databases">
        <authorList>
            <person name="Seilhamer J.J."/>
        </authorList>
    </citation>
    <scope>NUCLEOTIDE SEQUENCE [LARGE SCALE GENOMIC DNA]</scope>
    <source>
        <strain evidence="8 9">PH27A</strain>
    </source>
</reference>
<dbReference type="SUPFAM" id="SSF55073">
    <property type="entry name" value="Nucleotide cyclase"/>
    <property type="match status" value="1"/>
</dbReference>
<dbReference type="PANTHER" id="PTHR46663">
    <property type="entry name" value="DIGUANYLATE CYCLASE DGCT-RELATED"/>
    <property type="match status" value="1"/>
</dbReference>
<dbReference type="PANTHER" id="PTHR46663:SF4">
    <property type="entry name" value="DIGUANYLATE CYCLASE DGCT-RELATED"/>
    <property type="match status" value="1"/>
</dbReference>
<dbReference type="InterPro" id="IPR052163">
    <property type="entry name" value="DGC-Regulatory_Protein"/>
</dbReference>
<feature type="transmembrane region" description="Helical" evidence="5">
    <location>
        <begin position="257"/>
        <end position="280"/>
    </location>
</feature>
<evidence type="ECO:0000259" key="7">
    <source>
        <dbReference type="PROSITE" id="PS50887"/>
    </source>
</evidence>
<comment type="subcellular location">
    <subcellularLocation>
        <location evidence="1">Membrane</location>
    </subcellularLocation>
</comment>
<dbReference type="PROSITE" id="PS50887">
    <property type="entry name" value="GGDEF"/>
    <property type="match status" value="1"/>
</dbReference>
<gene>
    <name evidence="8" type="ORF">BFW38_11625</name>
</gene>
<dbReference type="GO" id="GO:0003824">
    <property type="term" value="F:catalytic activity"/>
    <property type="evidence" value="ECO:0007669"/>
    <property type="project" value="UniProtKB-ARBA"/>
</dbReference>
<evidence type="ECO:0000256" key="4">
    <source>
        <dbReference type="ARBA" id="ARBA00023136"/>
    </source>
</evidence>